<evidence type="ECO:0000256" key="2">
    <source>
        <dbReference type="ARBA" id="ARBA00009928"/>
    </source>
</evidence>
<evidence type="ECO:0000256" key="1">
    <source>
        <dbReference type="ARBA" id="ARBA00001973"/>
    </source>
</evidence>
<dbReference type="AlphaFoldDB" id="A0A918FJI1"/>
<evidence type="ECO:0000256" key="6">
    <source>
        <dbReference type="SAM" id="MobiDB-lite"/>
    </source>
</evidence>
<dbReference type="GO" id="GO:0046872">
    <property type="term" value="F:metal ion binding"/>
    <property type="evidence" value="ECO:0007669"/>
    <property type="project" value="UniProtKB-KW"/>
</dbReference>
<dbReference type="PROSITE" id="PS00498">
    <property type="entry name" value="TYROSINASE_2"/>
    <property type="match status" value="1"/>
</dbReference>
<dbReference type="InterPro" id="IPR002227">
    <property type="entry name" value="Tyrosinase_Cu-bd"/>
</dbReference>
<dbReference type="SUPFAM" id="SSF48056">
    <property type="entry name" value="Di-copper centre-containing domain"/>
    <property type="match status" value="1"/>
</dbReference>
<keyword evidence="4" id="KW-0560">Oxidoreductase</keyword>
<dbReference type="PANTHER" id="PTHR11474:SF126">
    <property type="entry name" value="TYROSINASE-LIKE PROTEIN TYR-1-RELATED"/>
    <property type="match status" value="1"/>
</dbReference>
<dbReference type="Gene3D" id="1.10.1280.10">
    <property type="entry name" value="Di-copper center containing domain from catechol oxidase"/>
    <property type="match status" value="1"/>
</dbReference>
<organism evidence="9 10">
    <name type="scientific">Streptomyces aurantiogriseus</name>
    <dbReference type="NCBI Taxonomy" id="66870"/>
    <lineage>
        <taxon>Bacteria</taxon>
        <taxon>Bacillati</taxon>
        <taxon>Actinomycetota</taxon>
        <taxon>Actinomycetes</taxon>
        <taxon>Kitasatosporales</taxon>
        <taxon>Streptomycetaceae</taxon>
        <taxon>Streptomyces</taxon>
    </lineage>
</organism>
<evidence type="ECO:0000256" key="3">
    <source>
        <dbReference type="ARBA" id="ARBA00022723"/>
    </source>
</evidence>
<reference evidence="9" key="2">
    <citation type="submission" date="2020-09" db="EMBL/GenBank/DDBJ databases">
        <authorList>
            <person name="Sun Q."/>
            <person name="Ohkuma M."/>
        </authorList>
    </citation>
    <scope>NUCLEOTIDE SEQUENCE</scope>
    <source>
        <strain evidence="9">JCM 4346</strain>
    </source>
</reference>
<evidence type="ECO:0000256" key="4">
    <source>
        <dbReference type="ARBA" id="ARBA00023002"/>
    </source>
</evidence>
<keyword evidence="10" id="KW-1185">Reference proteome</keyword>
<dbReference type="GO" id="GO:0016491">
    <property type="term" value="F:oxidoreductase activity"/>
    <property type="evidence" value="ECO:0007669"/>
    <property type="project" value="UniProtKB-KW"/>
</dbReference>
<dbReference type="Proteomes" id="UP000658320">
    <property type="component" value="Unassembled WGS sequence"/>
</dbReference>
<dbReference type="PROSITE" id="PS00497">
    <property type="entry name" value="TYROSINASE_1"/>
    <property type="match status" value="1"/>
</dbReference>
<dbReference type="EMBL" id="BMSX01000020">
    <property type="protein sequence ID" value="GGR43488.1"/>
    <property type="molecule type" value="Genomic_DNA"/>
</dbReference>
<evidence type="ECO:0000256" key="5">
    <source>
        <dbReference type="ARBA" id="ARBA00023008"/>
    </source>
</evidence>
<dbReference type="PRINTS" id="PR00092">
    <property type="entry name" value="TYROSINASE"/>
</dbReference>
<keyword evidence="3" id="KW-0479">Metal-binding</keyword>
<feature type="region of interest" description="Disordered" evidence="6">
    <location>
        <begin position="256"/>
        <end position="275"/>
    </location>
</feature>
<reference evidence="9" key="1">
    <citation type="journal article" date="2014" name="Int. J. Syst. Evol. Microbiol.">
        <title>Complete genome sequence of Corynebacterium casei LMG S-19264T (=DSM 44701T), isolated from a smear-ripened cheese.</title>
        <authorList>
            <consortium name="US DOE Joint Genome Institute (JGI-PGF)"/>
            <person name="Walter F."/>
            <person name="Albersmeier A."/>
            <person name="Kalinowski J."/>
            <person name="Ruckert C."/>
        </authorList>
    </citation>
    <scope>NUCLEOTIDE SEQUENCE</scope>
    <source>
        <strain evidence="9">JCM 4346</strain>
    </source>
</reference>
<dbReference type="RefSeq" id="WP_189942045.1">
    <property type="nucleotide sequence ID" value="NZ_BMSX01000020.1"/>
</dbReference>
<gene>
    <name evidence="9" type="ORF">GCM10010251_70670</name>
</gene>
<evidence type="ECO:0000259" key="7">
    <source>
        <dbReference type="PROSITE" id="PS00497"/>
    </source>
</evidence>
<feature type="domain" description="Tyrosinase copper-binding" evidence="8">
    <location>
        <begin position="219"/>
        <end position="230"/>
    </location>
</feature>
<accession>A0A918FJI1</accession>
<feature type="compositionally biased region" description="Basic and acidic residues" evidence="6">
    <location>
        <begin position="256"/>
        <end position="268"/>
    </location>
</feature>
<evidence type="ECO:0000259" key="8">
    <source>
        <dbReference type="PROSITE" id="PS00498"/>
    </source>
</evidence>
<comment type="cofactor">
    <cofactor evidence="1">
        <name>Cu(2+)</name>
        <dbReference type="ChEBI" id="CHEBI:29036"/>
    </cofactor>
</comment>
<sequence length="288" mass="33287">MVYTRKNVSTLTPSERRRLVAALIEVKRRGEYDEFVRMHIQYYLPDGESGLRAAHMAPSFLPWHRRFLLGMERALRRVDESVTVPYWDWTRDRTSTAVPWTDDLLGGTGRASDRQVMTGPFAYRHGQWTIKEGFTDAEYLMRDLGRARDPIALPTAGDLEKALADPVYDTAPWNSTSTRGFRNKLEGWGRGRGAVSWLNHNRVHRWVGGHMVGGASVNDPAFWMHHAFVDLVWSRWQRRHRDARYLPGKPLARGDAQHGRVIARDEKMPPWGATPAELEDHSHIYRYE</sequence>
<comment type="similarity">
    <text evidence="2">Belongs to the tyrosinase family.</text>
</comment>
<proteinExistence type="inferred from homology"/>
<name>A0A918FJI1_9ACTN</name>
<feature type="domain" description="Tyrosinase copper-binding" evidence="7">
    <location>
        <begin position="55"/>
        <end position="72"/>
    </location>
</feature>
<dbReference type="Pfam" id="PF00264">
    <property type="entry name" value="Tyrosinase"/>
    <property type="match status" value="1"/>
</dbReference>
<dbReference type="InterPro" id="IPR050316">
    <property type="entry name" value="Tyrosinase/Hemocyanin"/>
</dbReference>
<dbReference type="InterPro" id="IPR008922">
    <property type="entry name" value="Di-copper_centre_dom_sf"/>
</dbReference>
<evidence type="ECO:0000313" key="9">
    <source>
        <dbReference type="EMBL" id="GGR43488.1"/>
    </source>
</evidence>
<evidence type="ECO:0000313" key="10">
    <source>
        <dbReference type="Proteomes" id="UP000658320"/>
    </source>
</evidence>
<dbReference type="PANTHER" id="PTHR11474">
    <property type="entry name" value="TYROSINASE FAMILY MEMBER"/>
    <property type="match status" value="1"/>
</dbReference>
<protein>
    <submittedName>
        <fullName evidence="9">Tyrosinase</fullName>
    </submittedName>
</protein>
<keyword evidence="5" id="KW-0186">Copper</keyword>
<comment type="caution">
    <text evidence="9">The sequence shown here is derived from an EMBL/GenBank/DDBJ whole genome shotgun (WGS) entry which is preliminary data.</text>
</comment>